<proteinExistence type="predicted"/>
<organism evidence="2 3">
    <name type="scientific">Sparassis crispa</name>
    <dbReference type="NCBI Taxonomy" id="139825"/>
    <lineage>
        <taxon>Eukaryota</taxon>
        <taxon>Fungi</taxon>
        <taxon>Dikarya</taxon>
        <taxon>Basidiomycota</taxon>
        <taxon>Agaricomycotina</taxon>
        <taxon>Agaricomycetes</taxon>
        <taxon>Polyporales</taxon>
        <taxon>Sparassidaceae</taxon>
        <taxon>Sparassis</taxon>
    </lineage>
</organism>
<dbReference type="EMBL" id="BFAD01000007">
    <property type="protein sequence ID" value="GBE85458.1"/>
    <property type="molecule type" value="Genomic_DNA"/>
</dbReference>
<feature type="compositionally biased region" description="Low complexity" evidence="1">
    <location>
        <begin position="1"/>
        <end position="25"/>
    </location>
</feature>
<dbReference type="GeneID" id="38782375"/>
<reference evidence="2 3" key="1">
    <citation type="journal article" date="2018" name="Sci. Rep.">
        <title>Genome sequence of the cauliflower mushroom Sparassis crispa (Hanabiratake) and its association with beneficial usage.</title>
        <authorList>
            <person name="Kiyama R."/>
            <person name="Furutani Y."/>
            <person name="Kawaguchi K."/>
            <person name="Nakanishi T."/>
        </authorList>
    </citation>
    <scope>NUCLEOTIDE SEQUENCE [LARGE SCALE GENOMIC DNA]</scope>
</reference>
<dbReference type="Proteomes" id="UP000287166">
    <property type="component" value="Unassembled WGS sequence"/>
</dbReference>
<feature type="region of interest" description="Disordered" evidence="1">
    <location>
        <begin position="1"/>
        <end position="47"/>
    </location>
</feature>
<protein>
    <submittedName>
        <fullName evidence="2">Uncharacterized protein</fullName>
    </submittedName>
</protein>
<feature type="region of interest" description="Disordered" evidence="1">
    <location>
        <begin position="92"/>
        <end position="132"/>
    </location>
</feature>
<dbReference type="AlphaFoldDB" id="A0A401GTA0"/>
<dbReference type="OrthoDB" id="2676370at2759"/>
<gene>
    <name evidence="2" type="ORF">SCP_0706450</name>
</gene>
<keyword evidence="3" id="KW-1185">Reference proteome</keyword>
<name>A0A401GTA0_9APHY</name>
<evidence type="ECO:0000313" key="2">
    <source>
        <dbReference type="EMBL" id="GBE85458.1"/>
    </source>
</evidence>
<sequence length="144" mass="15033">MASLCLSPSSSSSSSSSTASCASSSYGSPHMHPTRPTRPSAGTPAIASLPSFAHSLSSFPTMTAVTNDMVHYGSGRAKRASEAKLNTVLRRTQRRQDTGYPDSPARDCSHSVPSLEPRAPCGAAPAQGEDDDAIVVATRKRKVN</sequence>
<comment type="caution">
    <text evidence="2">The sequence shown here is derived from an EMBL/GenBank/DDBJ whole genome shotgun (WGS) entry which is preliminary data.</text>
</comment>
<accession>A0A401GTA0</accession>
<dbReference type="InParanoid" id="A0A401GTA0"/>
<dbReference type="RefSeq" id="XP_027616371.1">
    <property type="nucleotide sequence ID" value="XM_027760570.1"/>
</dbReference>
<evidence type="ECO:0000256" key="1">
    <source>
        <dbReference type="SAM" id="MobiDB-lite"/>
    </source>
</evidence>
<evidence type="ECO:0000313" key="3">
    <source>
        <dbReference type="Proteomes" id="UP000287166"/>
    </source>
</evidence>